<dbReference type="InterPro" id="IPR038187">
    <property type="entry name" value="NAC_A/B_dom_sf"/>
</dbReference>
<keyword evidence="3 4" id="KW-0653">Protein transport</keyword>
<feature type="domain" description="NAC-A/B" evidence="6">
    <location>
        <begin position="5"/>
        <end position="69"/>
    </location>
</feature>
<evidence type="ECO:0000256" key="4">
    <source>
        <dbReference type="HAMAP-Rule" id="MF_00814"/>
    </source>
</evidence>
<keyword evidence="8" id="KW-1185">Reference proteome</keyword>
<dbReference type="SMART" id="SM01407">
    <property type="entry name" value="NAC"/>
    <property type="match status" value="1"/>
</dbReference>
<dbReference type="EMBL" id="CP045483">
    <property type="protein sequence ID" value="QGR20113.1"/>
    <property type="molecule type" value="Genomic_DNA"/>
</dbReference>
<dbReference type="InterPro" id="IPR009060">
    <property type="entry name" value="UBA-like_sf"/>
</dbReference>
<dbReference type="InterPro" id="IPR005231">
    <property type="entry name" value="NAC_arc"/>
</dbReference>
<dbReference type="SUPFAM" id="SSF46934">
    <property type="entry name" value="UBA-like"/>
    <property type="match status" value="1"/>
</dbReference>
<dbReference type="Pfam" id="PF01849">
    <property type="entry name" value="NAC"/>
    <property type="match status" value="1"/>
</dbReference>
<dbReference type="HAMAP" id="MF_00814">
    <property type="entry name" value="NAC_arch"/>
    <property type="match status" value="1"/>
</dbReference>
<keyword evidence="1 4" id="KW-0813">Transport</keyword>
<dbReference type="GO" id="GO:0003723">
    <property type="term" value="F:RNA binding"/>
    <property type="evidence" value="ECO:0007669"/>
    <property type="project" value="UniProtKB-UniRule"/>
</dbReference>
<proteinExistence type="inferred from homology"/>
<dbReference type="NCBIfam" id="TIGR00264">
    <property type="entry name" value="archaeal-type nascent polypeptide-associated complex protein"/>
    <property type="match status" value="1"/>
</dbReference>
<protein>
    <recommendedName>
        <fullName evidence="4 5">Nascent polypeptide-associated complex protein</fullName>
    </recommendedName>
</protein>
<dbReference type="PROSITE" id="PS51151">
    <property type="entry name" value="NAC_AB"/>
    <property type="match status" value="1"/>
</dbReference>
<comment type="similarity">
    <text evidence="4">Belongs to the NAC-alpha family.</text>
</comment>
<keyword evidence="2 4" id="KW-0694">RNA-binding</keyword>
<evidence type="ECO:0000313" key="7">
    <source>
        <dbReference type="EMBL" id="QGR20113.1"/>
    </source>
</evidence>
<organism evidence="7 8">
    <name type="scientific">Stygiolobus azoricus</name>
    <dbReference type="NCBI Taxonomy" id="41675"/>
    <lineage>
        <taxon>Archaea</taxon>
        <taxon>Thermoproteota</taxon>
        <taxon>Thermoprotei</taxon>
        <taxon>Sulfolobales</taxon>
        <taxon>Sulfolobaceae</taxon>
        <taxon>Stygiolobus</taxon>
    </lineage>
</organism>
<dbReference type="Gene3D" id="1.10.8.10">
    <property type="entry name" value="DNA helicase RuvA subunit, C-terminal domain"/>
    <property type="match status" value="1"/>
</dbReference>
<comment type="function">
    <text evidence="4">Contacts the emerging nascent chain on the ribosome.</text>
</comment>
<evidence type="ECO:0000259" key="6">
    <source>
        <dbReference type="PROSITE" id="PS51151"/>
    </source>
</evidence>
<dbReference type="InterPro" id="IPR044034">
    <property type="entry name" value="NAC-like_UBA"/>
</dbReference>
<reference evidence="7 8" key="1">
    <citation type="submission" date="2019-10" db="EMBL/GenBank/DDBJ databases">
        <title>Genome Sequences from Six Type Strain Members of the Archaeal Family Sulfolobaceae: Acidianus ambivalens, Acidianus infernus, Metallosphaera prunae, Stygiolobus azoricus, Sulfolobus metallicus, and Sulfurisphaera ohwakuensis.</title>
        <authorList>
            <person name="Counts J.A."/>
            <person name="Kelly R.M."/>
        </authorList>
    </citation>
    <scope>NUCLEOTIDE SEQUENCE [LARGE SCALE GENOMIC DNA]</scope>
    <source>
        <strain evidence="7 8">FC6</strain>
    </source>
</reference>
<evidence type="ECO:0000256" key="3">
    <source>
        <dbReference type="ARBA" id="ARBA00022927"/>
    </source>
</evidence>
<gene>
    <name evidence="4" type="primary">nac</name>
    <name evidence="7" type="ORF">D1868_09025</name>
</gene>
<dbReference type="GO" id="GO:0015031">
    <property type="term" value="P:protein transport"/>
    <property type="evidence" value="ECO:0007669"/>
    <property type="project" value="UniProtKB-UniRule"/>
</dbReference>
<evidence type="ECO:0000256" key="1">
    <source>
        <dbReference type="ARBA" id="ARBA00022448"/>
    </source>
</evidence>
<dbReference type="Proteomes" id="UP000423396">
    <property type="component" value="Chromosome"/>
</dbReference>
<dbReference type="AlphaFoldDB" id="A0A650CQR5"/>
<dbReference type="Gene3D" id="2.20.70.30">
    <property type="entry name" value="Nascent polypeptide-associated complex domain"/>
    <property type="match status" value="1"/>
</dbReference>
<dbReference type="OrthoDB" id="53273at2157"/>
<dbReference type="InterPro" id="IPR002715">
    <property type="entry name" value="Nas_poly-pep-assoc_cplx_dom"/>
</dbReference>
<accession>A0A650CQR5</accession>
<dbReference type="CDD" id="cd14359">
    <property type="entry name" value="UBA_AeNAC"/>
    <property type="match status" value="1"/>
</dbReference>
<evidence type="ECO:0000313" key="8">
    <source>
        <dbReference type="Proteomes" id="UP000423396"/>
    </source>
</evidence>
<evidence type="ECO:0000256" key="2">
    <source>
        <dbReference type="ARBA" id="ARBA00022884"/>
    </source>
</evidence>
<dbReference type="Pfam" id="PF19026">
    <property type="entry name" value="UBA_HYPK"/>
    <property type="match status" value="1"/>
</dbReference>
<dbReference type="KEGG" id="sazo:D1868_09025"/>
<name>A0A650CQR5_9CREN</name>
<comment type="subunit">
    <text evidence="4">Homodimer. Interacts with the ribosome. Binds ribosomal RNA.</text>
</comment>
<sequence>MKVKPNQFKNLERMLGIKTEQIDALRVIIELQDKTLVIENPSVLKMTQQGQEIYTVIGSAKEQVKEQKIEIRDEDVKFVMEQTGKSEAEVRQALQKTNGDIAQAILLLTSGEGKGST</sequence>
<evidence type="ECO:0000256" key="5">
    <source>
        <dbReference type="NCBIfam" id="TIGR00264"/>
    </source>
</evidence>